<evidence type="ECO:0000256" key="2">
    <source>
        <dbReference type="SAM" id="Phobius"/>
    </source>
</evidence>
<feature type="transmembrane region" description="Helical" evidence="2">
    <location>
        <begin position="12"/>
        <end position="32"/>
    </location>
</feature>
<accession>A0A5C3N077</accession>
<feature type="transmembrane region" description="Helical" evidence="2">
    <location>
        <begin position="490"/>
        <end position="510"/>
    </location>
</feature>
<evidence type="ECO:0000256" key="1">
    <source>
        <dbReference type="SAM" id="MobiDB-lite"/>
    </source>
</evidence>
<evidence type="ECO:0000313" key="4">
    <source>
        <dbReference type="Proteomes" id="UP000305948"/>
    </source>
</evidence>
<dbReference type="OrthoDB" id="3256745at2759"/>
<feature type="region of interest" description="Disordered" evidence="1">
    <location>
        <begin position="294"/>
        <end position="320"/>
    </location>
</feature>
<evidence type="ECO:0000313" key="3">
    <source>
        <dbReference type="EMBL" id="TFK49458.1"/>
    </source>
</evidence>
<keyword evidence="4" id="KW-1185">Reference proteome</keyword>
<sequence length="523" mass="57873">MLSFALKAVWFSFSLSGLICCWIVLVSFANVVQLLWSPLLYCVCVTLMQGVFCLGLLWRMDPLEMPRAFCIAQDVLINIGSFVLAGVTASFTLGAMLSQLRPYTLAGFTPSSFSWHPRYLLLTAVLPAVASVVYIAVLLRLDAVVPMDDLQCEATRPIWVRLLGYAGVPLLLSIPNLVASSFLAFRMIQKQGIPSRLESNSRGCSYIRQNTMDGLTPLPIRRHSRRSKSLEFRASAEVRNENTPTPTASQLAVATPIAIPSPTSSAVFSSPHLLQSPGRIPTSPEVASFANKYHLPFNRRPRQSPSPDLRPASRTRSSAYFPSDTSISSVFPTFAPPSRSGSVKSSVKSLPAFPDHLDALHYNGVSSRDNEPELSLIKMVSSTAVGGDAESELRWARRFSMSKSELEFVRDIEAENGTEESYEPTYVRRNPLSNMMRDKTTPPPVTTPPVLGHIVIFQIVLSIVQILASITTLVDVAKRRTIPTSFGTQHFALLLAAWCPCFIFGSIPGVRQRLMFWKRRRFS</sequence>
<keyword evidence="2" id="KW-1133">Transmembrane helix</keyword>
<keyword evidence="2" id="KW-0472">Membrane</keyword>
<reference evidence="3 4" key="1">
    <citation type="journal article" date="2019" name="Nat. Ecol. Evol.">
        <title>Megaphylogeny resolves global patterns of mushroom evolution.</title>
        <authorList>
            <person name="Varga T."/>
            <person name="Krizsan K."/>
            <person name="Foldi C."/>
            <person name="Dima B."/>
            <person name="Sanchez-Garcia M."/>
            <person name="Sanchez-Ramirez S."/>
            <person name="Szollosi G.J."/>
            <person name="Szarkandi J.G."/>
            <person name="Papp V."/>
            <person name="Albert L."/>
            <person name="Andreopoulos W."/>
            <person name="Angelini C."/>
            <person name="Antonin V."/>
            <person name="Barry K.W."/>
            <person name="Bougher N.L."/>
            <person name="Buchanan P."/>
            <person name="Buyck B."/>
            <person name="Bense V."/>
            <person name="Catcheside P."/>
            <person name="Chovatia M."/>
            <person name="Cooper J."/>
            <person name="Damon W."/>
            <person name="Desjardin D."/>
            <person name="Finy P."/>
            <person name="Geml J."/>
            <person name="Haridas S."/>
            <person name="Hughes K."/>
            <person name="Justo A."/>
            <person name="Karasinski D."/>
            <person name="Kautmanova I."/>
            <person name="Kiss B."/>
            <person name="Kocsube S."/>
            <person name="Kotiranta H."/>
            <person name="LaButti K.M."/>
            <person name="Lechner B.E."/>
            <person name="Liimatainen K."/>
            <person name="Lipzen A."/>
            <person name="Lukacs Z."/>
            <person name="Mihaltcheva S."/>
            <person name="Morgado L.N."/>
            <person name="Niskanen T."/>
            <person name="Noordeloos M.E."/>
            <person name="Ohm R.A."/>
            <person name="Ortiz-Santana B."/>
            <person name="Ovrebo C."/>
            <person name="Racz N."/>
            <person name="Riley R."/>
            <person name="Savchenko A."/>
            <person name="Shiryaev A."/>
            <person name="Soop K."/>
            <person name="Spirin V."/>
            <person name="Szebenyi C."/>
            <person name="Tomsovsky M."/>
            <person name="Tulloss R.E."/>
            <person name="Uehling J."/>
            <person name="Grigoriev I.V."/>
            <person name="Vagvolgyi C."/>
            <person name="Papp T."/>
            <person name="Martin F.M."/>
            <person name="Miettinen O."/>
            <person name="Hibbett D.S."/>
            <person name="Nagy L.G."/>
        </authorList>
    </citation>
    <scope>NUCLEOTIDE SEQUENCE [LARGE SCALE GENOMIC DNA]</scope>
    <source>
        <strain evidence="3 4">OMC1185</strain>
    </source>
</reference>
<gene>
    <name evidence="3" type="ORF">OE88DRAFT_1727206</name>
</gene>
<dbReference type="STRING" id="5364.A0A5C3N077"/>
<dbReference type="AlphaFoldDB" id="A0A5C3N077"/>
<protein>
    <submittedName>
        <fullName evidence="3">Uncharacterized protein</fullName>
    </submittedName>
</protein>
<name>A0A5C3N077_9AGAM</name>
<proteinExistence type="predicted"/>
<organism evidence="3 4">
    <name type="scientific">Heliocybe sulcata</name>
    <dbReference type="NCBI Taxonomy" id="5364"/>
    <lineage>
        <taxon>Eukaryota</taxon>
        <taxon>Fungi</taxon>
        <taxon>Dikarya</taxon>
        <taxon>Basidiomycota</taxon>
        <taxon>Agaricomycotina</taxon>
        <taxon>Agaricomycetes</taxon>
        <taxon>Gloeophyllales</taxon>
        <taxon>Gloeophyllaceae</taxon>
        <taxon>Heliocybe</taxon>
    </lineage>
</organism>
<keyword evidence="2" id="KW-0812">Transmembrane</keyword>
<feature type="transmembrane region" description="Helical" evidence="2">
    <location>
        <begin position="119"/>
        <end position="139"/>
    </location>
</feature>
<feature type="transmembrane region" description="Helical" evidence="2">
    <location>
        <begin position="75"/>
        <end position="98"/>
    </location>
</feature>
<feature type="transmembrane region" description="Helical" evidence="2">
    <location>
        <begin position="39"/>
        <end position="60"/>
    </location>
</feature>
<feature type="transmembrane region" description="Helical" evidence="2">
    <location>
        <begin position="159"/>
        <end position="185"/>
    </location>
</feature>
<dbReference type="EMBL" id="ML213516">
    <property type="protein sequence ID" value="TFK49458.1"/>
    <property type="molecule type" value="Genomic_DNA"/>
</dbReference>
<dbReference type="Proteomes" id="UP000305948">
    <property type="component" value="Unassembled WGS sequence"/>
</dbReference>